<comment type="caution">
    <text evidence="1">The sequence shown here is derived from an EMBL/GenBank/DDBJ whole genome shotgun (WGS) entry which is preliminary data.</text>
</comment>
<evidence type="ECO:0000313" key="2">
    <source>
        <dbReference type="Proteomes" id="UP000810207"/>
    </source>
</evidence>
<dbReference type="EMBL" id="JAGIKV010000041">
    <property type="protein sequence ID" value="MBP2249535.1"/>
    <property type="molecule type" value="Genomic_DNA"/>
</dbReference>
<dbReference type="Proteomes" id="UP000810207">
    <property type="component" value="Unassembled WGS sequence"/>
</dbReference>
<accession>A0ABS4S336</accession>
<sequence length="36" mass="4278">CVEYLVVLLFYAESQACLYLHFMELVLGKYSYINKN</sequence>
<gene>
    <name evidence="1" type="ORF">J2Z28_006232</name>
</gene>
<evidence type="ECO:0000313" key="1">
    <source>
        <dbReference type="EMBL" id="MBP2249535.1"/>
    </source>
</evidence>
<keyword evidence="2" id="KW-1185">Reference proteome</keyword>
<organism evidence="1 2">
    <name type="scientific">Paenibacillus xylanexedens</name>
    <dbReference type="NCBI Taxonomy" id="528191"/>
    <lineage>
        <taxon>Bacteria</taxon>
        <taxon>Bacillati</taxon>
        <taxon>Bacillota</taxon>
        <taxon>Bacilli</taxon>
        <taxon>Bacillales</taxon>
        <taxon>Paenibacillaceae</taxon>
        <taxon>Paenibacillus</taxon>
    </lineage>
</organism>
<feature type="non-terminal residue" evidence="1">
    <location>
        <position position="1"/>
    </location>
</feature>
<name>A0ABS4S336_PAEXY</name>
<proteinExistence type="predicted"/>
<reference evidence="1 2" key="1">
    <citation type="submission" date="2021-03" db="EMBL/GenBank/DDBJ databases">
        <title>Genomic Encyclopedia of Type Strains, Phase IV (KMG-IV): sequencing the most valuable type-strain genomes for metagenomic binning, comparative biology and taxonomic classification.</title>
        <authorList>
            <person name="Goeker M."/>
        </authorList>
    </citation>
    <scope>NUCLEOTIDE SEQUENCE [LARGE SCALE GENOMIC DNA]</scope>
    <source>
        <strain evidence="1 2">DSM 21292</strain>
    </source>
</reference>
<protein>
    <submittedName>
        <fullName evidence="1">Uncharacterized protein</fullName>
    </submittedName>
</protein>